<organism evidence="1 2">
    <name type="scientific">Pedobacter cryotolerans</name>
    <dbReference type="NCBI Taxonomy" id="2571270"/>
    <lineage>
        <taxon>Bacteria</taxon>
        <taxon>Pseudomonadati</taxon>
        <taxon>Bacteroidota</taxon>
        <taxon>Sphingobacteriia</taxon>
        <taxon>Sphingobacteriales</taxon>
        <taxon>Sphingobacteriaceae</taxon>
        <taxon>Pedobacter</taxon>
    </lineage>
</organism>
<dbReference type="PROSITE" id="PS51257">
    <property type="entry name" value="PROKAR_LIPOPROTEIN"/>
    <property type="match status" value="1"/>
</dbReference>
<dbReference type="RefSeq" id="WP_136877205.1">
    <property type="nucleotide sequence ID" value="NZ_SWBO01000005.1"/>
</dbReference>
<dbReference type="AlphaFoldDB" id="A0A4U1C6S7"/>
<keyword evidence="2" id="KW-1185">Reference proteome</keyword>
<evidence type="ECO:0000313" key="1">
    <source>
        <dbReference type="EMBL" id="TKC00042.1"/>
    </source>
</evidence>
<gene>
    <name evidence="1" type="ORF">FA045_11415</name>
</gene>
<proteinExistence type="predicted"/>
<reference evidence="1 2" key="1">
    <citation type="submission" date="2019-04" db="EMBL/GenBank/DDBJ databases">
        <title>Pedobacter sp. AR-2-6 sp. nov., isolated from Arctic soil.</title>
        <authorList>
            <person name="Dahal R.H."/>
            <person name="Kim D.-U."/>
        </authorList>
    </citation>
    <scope>NUCLEOTIDE SEQUENCE [LARGE SCALE GENOMIC DNA]</scope>
    <source>
        <strain evidence="1 2">AR-2-6</strain>
    </source>
</reference>
<name>A0A4U1C6S7_9SPHI</name>
<accession>A0A4U1C6S7</accession>
<dbReference type="OrthoDB" id="798527at2"/>
<protein>
    <submittedName>
        <fullName evidence="1">Uncharacterized protein</fullName>
    </submittedName>
</protein>
<dbReference type="Proteomes" id="UP000310477">
    <property type="component" value="Unassembled WGS sequence"/>
</dbReference>
<comment type="caution">
    <text evidence="1">The sequence shown here is derived from an EMBL/GenBank/DDBJ whole genome shotgun (WGS) entry which is preliminary data.</text>
</comment>
<dbReference type="EMBL" id="SWBO01000005">
    <property type="protein sequence ID" value="TKC00042.1"/>
    <property type="molecule type" value="Genomic_DNA"/>
</dbReference>
<evidence type="ECO:0000313" key="2">
    <source>
        <dbReference type="Proteomes" id="UP000310477"/>
    </source>
</evidence>
<sequence length="122" mass="14047">MKFKIILTVHICGLLLSCNTNKKQFDVPGTYVNNTSGKYSIASDTLVIEALEQNRFKVNRKTGFNLISDGKKGRREYGTEKWNTIYNEKTGVLTETQRGKELIFYPDSNMLMIGRRVYKKLD</sequence>